<dbReference type="Gene3D" id="3.40.50.12090">
    <property type="match status" value="3"/>
</dbReference>
<protein>
    <submittedName>
        <fullName evidence="2">Cell wall-binding repeat-containing protein</fullName>
    </submittedName>
</protein>
<dbReference type="InterPro" id="IPR051922">
    <property type="entry name" value="Bact_Sporulation_Assoc"/>
</dbReference>
<dbReference type="Pfam" id="PF04122">
    <property type="entry name" value="CW_binding_2"/>
    <property type="match status" value="3"/>
</dbReference>
<dbReference type="AlphaFoldDB" id="A0A6N7XAS8"/>
<feature type="signal peptide" evidence="1">
    <location>
        <begin position="1"/>
        <end position="47"/>
    </location>
</feature>
<dbReference type="Proteomes" id="UP000440713">
    <property type="component" value="Unassembled WGS sequence"/>
</dbReference>
<evidence type="ECO:0000256" key="1">
    <source>
        <dbReference type="SAM" id="SignalP"/>
    </source>
</evidence>
<keyword evidence="3" id="KW-1185">Reference proteome</keyword>
<accession>A0A6N7XAS8</accession>
<keyword evidence="1" id="KW-0732">Signal</keyword>
<dbReference type="PANTHER" id="PTHR30032:SF8">
    <property type="entry name" value="GERMINATION-SPECIFIC N-ACETYLMURAMOYL-L-ALANINE AMIDASE"/>
    <property type="match status" value="1"/>
</dbReference>
<feature type="chain" id="PRO_5027116845" evidence="1">
    <location>
        <begin position="48"/>
        <end position="675"/>
    </location>
</feature>
<proteinExistence type="predicted"/>
<evidence type="ECO:0000313" key="3">
    <source>
        <dbReference type="Proteomes" id="UP000440713"/>
    </source>
</evidence>
<dbReference type="EMBL" id="VUNE01000001">
    <property type="protein sequence ID" value="MST61392.1"/>
    <property type="molecule type" value="Genomic_DNA"/>
</dbReference>
<sequence length="675" mass="73303">MSINIIIEVILKNLVKRGYLIMVNKKKNFGMAMAAIISMTAISPVFAADVSKTKIDVERIGGKDRLETSLKILERVGSKKVNLVNGNQFADALSIAPIAAINGEGIVLINENKLPDVENTFKKQGVKDITLIGGEQSISNNTYTNLSKAFKVNRISGKDRYETSQSVVSSTGKSDIGVATGTDFPDALSAGALLAKKQMPLLLVDGKKQSALPSGLKGVYTFGGKASVANEFGKRIAGKDRYETSLKIAEEFGNSDVVILTSGKNFADALAAAPLAKKVNAPIILIEGNKLSKESEKIIEKAKKVIVIGGESSISENVINTIRAYENKVSPINNFTNSNSTSPSSPQSKVKSVNIKSEEFVINKNNDKYVVTGKMSDKVKLVADVVGINLKDSDKKVSWELVGAYDAKTSISDGVLTISEDEEKSPIVVKAISEKDRSVYSMIEILNPVVENIEITGEPEHSVKPGTEIKLNAKVTGVNLENLGKDLEWLVDEESSKLIEIKSKNKNEINFKVKDTAPADSQIYINASCGRALIGTIIEVGEIEKAAPNNNVFRNDGMNNKIIINSSDPVAKEWFGDLKKYYNKKLLNEGSYEKNVNISTAKGTELKPEKNANLYLNGYKIGNNGPNIEELYMYSKNDLKDIGNTVTVKIDGWKPVTFKVTKKATFGGGPIFEVE</sequence>
<name>A0A6N7XAS8_9FIRM</name>
<reference evidence="2 3" key="1">
    <citation type="submission" date="2019-08" db="EMBL/GenBank/DDBJ databases">
        <title>In-depth cultivation of the pig gut microbiome towards novel bacterial diversity and tailored functional studies.</title>
        <authorList>
            <person name="Wylensek D."/>
            <person name="Hitch T.C.A."/>
            <person name="Clavel T."/>
        </authorList>
    </citation>
    <scope>NUCLEOTIDE SEQUENCE [LARGE SCALE GENOMIC DNA]</scope>
    <source>
        <strain evidence="2 3">WCA-SAB-591-4A-A</strain>
    </source>
</reference>
<evidence type="ECO:0000313" key="2">
    <source>
        <dbReference type="EMBL" id="MST61392.1"/>
    </source>
</evidence>
<dbReference type="InterPro" id="IPR007253">
    <property type="entry name" value="Cell_wall-bd_2"/>
</dbReference>
<organism evidence="2 3">
    <name type="scientific">Peptostreptococcus porci</name>
    <dbReference type="NCBI Taxonomy" id="2652282"/>
    <lineage>
        <taxon>Bacteria</taxon>
        <taxon>Bacillati</taxon>
        <taxon>Bacillota</taxon>
        <taxon>Clostridia</taxon>
        <taxon>Peptostreptococcales</taxon>
        <taxon>Peptostreptococcaceae</taxon>
        <taxon>Peptostreptococcus</taxon>
    </lineage>
</organism>
<gene>
    <name evidence="2" type="ORF">FYJ71_00150</name>
</gene>
<comment type="caution">
    <text evidence="2">The sequence shown here is derived from an EMBL/GenBank/DDBJ whole genome shotgun (WGS) entry which is preliminary data.</text>
</comment>
<dbReference type="PANTHER" id="PTHR30032">
    <property type="entry name" value="N-ACETYLMURAMOYL-L-ALANINE AMIDASE-RELATED"/>
    <property type="match status" value="1"/>
</dbReference>